<comment type="caution">
    <text evidence="2">The sequence shown here is derived from an EMBL/GenBank/DDBJ whole genome shotgun (WGS) entry which is preliminary data.</text>
</comment>
<feature type="compositionally biased region" description="Polar residues" evidence="1">
    <location>
        <begin position="1040"/>
        <end position="1053"/>
    </location>
</feature>
<feature type="region of interest" description="Disordered" evidence="1">
    <location>
        <begin position="281"/>
        <end position="328"/>
    </location>
</feature>
<feature type="region of interest" description="Disordered" evidence="1">
    <location>
        <begin position="975"/>
        <end position="1098"/>
    </location>
</feature>
<feature type="region of interest" description="Disordered" evidence="1">
    <location>
        <begin position="525"/>
        <end position="717"/>
    </location>
</feature>
<feature type="region of interest" description="Disordered" evidence="1">
    <location>
        <begin position="1"/>
        <end position="156"/>
    </location>
</feature>
<feature type="compositionally biased region" description="Low complexity" evidence="1">
    <location>
        <begin position="300"/>
        <end position="314"/>
    </location>
</feature>
<feature type="compositionally biased region" description="Polar residues" evidence="1">
    <location>
        <begin position="114"/>
        <end position="125"/>
    </location>
</feature>
<feature type="compositionally biased region" description="Polar residues" evidence="1">
    <location>
        <begin position="679"/>
        <end position="697"/>
    </location>
</feature>
<feature type="compositionally biased region" description="Pro residues" evidence="1">
    <location>
        <begin position="1025"/>
        <end position="1034"/>
    </location>
</feature>
<feature type="region of interest" description="Disordered" evidence="1">
    <location>
        <begin position="402"/>
        <end position="439"/>
    </location>
</feature>
<feature type="compositionally biased region" description="Polar residues" evidence="1">
    <location>
        <begin position="655"/>
        <end position="665"/>
    </location>
</feature>
<organism evidence="2 3">
    <name type="scientific">Phlyctema vagabunda</name>
    <dbReference type="NCBI Taxonomy" id="108571"/>
    <lineage>
        <taxon>Eukaryota</taxon>
        <taxon>Fungi</taxon>
        <taxon>Dikarya</taxon>
        <taxon>Ascomycota</taxon>
        <taxon>Pezizomycotina</taxon>
        <taxon>Leotiomycetes</taxon>
        <taxon>Helotiales</taxon>
        <taxon>Dermateaceae</taxon>
        <taxon>Phlyctema</taxon>
    </lineage>
</organism>
<dbReference type="Proteomes" id="UP001629113">
    <property type="component" value="Unassembled WGS sequence"/>
</dbReference>
<feature type="compositionally biased region" description="Polar residues" evidence="1">
    <location>
        <begin position="73"/>
        <end position="84"/>
    </location>
</feature>
<feature type="compositionally biased region" description="Polar residues" evidence="1">
    <location>
        <begin position="55"/>
        <end position="66"/>
    </location>
</feature>
<feature type="compositionally biased region" description="Low complexity" evidence="1">
    <location>
        <begin position="430"/>
        <end position="439"/>
    </location>
</feature>
<feature type="compositionally biased region" description="Basic and acidic residues" evidence="1">
    <location>
        <begin position="630"/>
        <end position="654"/>
    </location>
</feature>
<evidence type="ECO:0000256" key="1">
    <source>
        <dbReference type="SAM" id="MobiDB-lite"/>
    </source>
</evidence>
<protein>
    <submittedName>
        <fullName evidence="2">Uncharacterized protein</fullName>
    </submittedName>
</protein>
<feature type="compositionally biased region" description="Basic and acidic residues" evidence="1">
    <location>
        <begin position="418"/>
        <end position="428"/>
    </location>
</feature>
<feature type="region of interest" description="Disordered" evidence="1">
    <location>
        <begin position="472"/>
        <end position="504"/>
    </location>
</feature>
<feature type="compositionally biased region" description="Basic and acidic residues" evidence="1">
    <location>
        <begin position="601"/>
        <end position="610"/>
    </location>
</feature>
<feature type="compositionally biased region" description="Low complexity" evidence="1">
    <location>
        <begin position="145"/>
        <end position="156"/>
    </location>
</feature>
<name>A0ABR4P694_9HELO</name>
<reference evidence="2 3" key="1">
    <citation type="submission" date="2024-06" db="EMBL/GenBank/DDBJ databases">
        <title>Complete genome of Phlyctema vagabunda strain 19-DSS-EL-015.</title>
        <authorList>
            <person name="Fiorenzani C."/>
        </authorList>
    </citation>
    <scope>NUCLEOTIDE SEQUENCE [LARGE SCALE GENOMIC DNA]</scope>
    <source>
        <strain evidence="2 3">19-DSS-EL-015</strain>
    </source>
</reference>
<feature type="compositionally biased region" description="Low complexity" evidence="1">
    <location>
        <begin position="544"/>
        <end position="553"/>
    </location>
</feature>
<accession>A0ABR4P694</accession>
<sequence length="1199" mass="132048">MLQRNSPKRLSLGRRKSTSSVQHKHEPIDPEISRQQAQTAATLAFARANARKSTDSGISRNNSTATNRDRQPLSRQNSTASENEPSAIRRQHSVRFAGPHAVPRRQAIAKRSSQHSVAPQGSSGNLRPRAVTTDAPVPAQYRPPSRSSSIGKASIGKGTSASYVTAVAYDEYYTKEDDVASTPSSYRRIRKSKSMFSPLQAPAVYYSNGTPDSRVTREDSFVDQSPKSLYLRTPRSMSFLRGGRDHILPGTRQRNDAAVQMARDKFLHNVEQQRLKAQPSFLFRSRRAREEKPFKKSLRSSSNGYGVSVGSNNSTPAPKESGFKVKARRASAKIKNKLKRVFGKEPKENVVIPDQQVEALGTHVQKYNGNSNHMHGNSMEFPQSDDPTVSEVTSRMPSIHAVASDQQLRSSSASMRSMRSEAQSDKSRVTSWATTTNNNTISSLTRAQNEAERREQQRLSIINEYGTHHTSATFARRPVANQTAAHSTSITSKSGNVMVHTTPPVSTTVDSARVYSALMKRLDENSPKAKLEAQRKSSVDSFISPKKVPPRSSSVDRKKRNSSRSRGPPTIRRVPSDFKLGDDDQSSNSGGSVRRHPQRSSSREKYDERLQGSSMQERAWPIPRPGDGSGIREYDDVFSPDHRVHEATSYDSRDSSQVYQTSSQNHQHKKTAKPHDGESQYSSQLSLDQRLSPQAQATGDEPIVAEKTRKPLRDSRSTYFGSDAVTLRKTTSPYRRALAEKDYNPPVVTGNTPVRTSPLRNRPRLLSAGKENVNPDSPVRGDVERGTYTESIYSRTTSGQTPTASNSNLVLPMSQHPGMTIAKVGTGDAVILERATYKPTHPGSGYRKTPSISANDWQGWMSDQIAVFEQDQNEDSVNTVIYALPSAPTSAPHTGAHVREKAQIYDDESDDSDDQRFSTVSELRGPLKHSIQISHTGPTEDAIAHVEEPAKITYMAGEMPQRNISNFINQLYMQNGPSRQNEKNSGVNREASSEHAPKQQPLPLKPILKKPSTVSLAEARSSTVPTPPPMPPRSPLKQMQRGSTGSRTPSVKSYNFGEGSTRGRERNVLHKRNTSQSTLRSIKTPSGAGENMKGNGSQATLRTIDTPAKLVKKNGLASTATGSIRSQKIRDHENVRVEVREFDALGTGAAGPTGSTSLEAYDAQQVGSKRMVDLFLSNRRRHITGSSEESSGRSEGVFL</sequence>
<evidence type="ECO:0000313" key="2">
    <source>
        <dbReference type="EMBL" id="KAL3418832.1"/>
    </source>
</evidence>
<feature type="compositionally biased region" description="Basic and acidic residues" evidence="1">
    <location>
        <begin position="704"/>
        <end position="716"/>
    </location>
</feature>
<proteinExistence type="predicted"/>
<keyword evidence="3" id="KW-1185">Reference proteome</keyword>
<feature type="compositionally biased region" description="Low complexity" evidence="1">
    <location>
        <begin position="406"/>
        <end position="417"/>
    </location>
</feature>
<feature type="compositionally biased region" description="Low complexity" evidence="1">
    <location>
        <begin position="998"/>
        <end position="1011"/>
    </location>
</feature>
<feature type="compositionally biased region" description="Basic and acidic residues" evidence="1">
    <location>
        <begin position="525"/>
        <end position="538"/>
    </location>
</feature>
<feature type="compositionally biased region" description="Basic and acidic residues" evidence="1">
    <location>
        <begin position="23"/>
        <end position="32"/>
    </location>
</feature>
<evidence type="ECO:0000313" key="3">
    <source>
        <dbReference type="Proteomes" id="UP001629113"/>
    </source>
</evidence>
<feature type="compositionally biased region" description="Polar residues" evidence="1">
    <location>
        <begin position="1074"/>
        <end position="1084"/>
    </location>
</feature>
<feature type="compositionally biased region" description="Polar residues" evidence="1">
    <location>
        <begin position="975"/>
        <end position="987"/>
    </location>
</feature>
<feature type="compositionally biased region" description="Low complexity" evidence="1">
    <location>
        <begin position="34"/>
        <end position="48"/>
    </location>
</feature>
<gene>
    <name evidence="2" type="ORF">PVAG01_09053</name>
</gene>
<dbReference type="EMBL" id="JBFCZG010000008">
    <property type="protein sequence ID" value="KAL3418832.1"/>
    <property type="molecule type" value="Genomic_DNA"/>
</dbReference>
<feature type="compositionally biased region" description="Polar residues" evidence="1">
    <location>
        <begin position="480"/>
        <end position="495"/>
    </location>
</feature>